<dbReference type="GO" id="GO:0004519">
    <property type="term" value="F:endonuclease activity"/>
    <property type="evidence" value="ECO:0007669"/>
    <property type="project" value="UniProtKB-KW"/>
</dbReference>
<dbReference type="CDD" id="cd00267">
    <property type="entry name" value="ABC_ATPase"/>
    <property type="match status" value="1"/>
</dbReference>
<evidence type="ECO:0000259" key="1">
    <source>
        <dbReference type="SMART" id="SM00382"/>
    </source>
</evidence>
<dbReference type="SUPFAM" id="SSF52540">
    <property type="entry name" value="P-loop containing nucleoside triphosphate hydrolases"/>
    <property type="match status" value="1"/>
</dbReference>
<dbReference type="PANTHER" id="PTHR43581:SF2">
    <property type="entry name" value="EXCINUCLEASE ATPASE SUBUNIT"/>
    <property type="match status" value="1"/>
</dbReference>
<keyword evidence="2" id="KW-0540">Nuclease</keyword>
<dbReference type="RefSeq" id="WP_371395244.1">
    <property type="nucleotide sequence ID" value="NZ_CP163422.1"/>
</dbReference>
<proteinExistence type="predicted"/>
<gene>
    <name evidence="2" type="ORF">ACFPB0_12330</name>
</gene>
<dbReference type="InterPro" id="IPR051396">
    <property type="entry name" value="Bact_Antivir_Def_Nuclease"/>
</dbReference>
<evidence type="ECO:0000313" key="3">
    <source>
        <dbReference type="Proteomes" id="UP001596024"/>
    </source>
</evidence>
<comment type="caution">
    <text evidence="2">The sequence shown here is derived from an EMBL/GenBank/DDBJ whole genome shotgun (WGS) entry which is preliminary data.</text>
</comment>
<keyword evidence="3" id="KW-1185">Reference proteome</keyword>
<evidence type="ECO:0000313" key="2">
    <source>
        <dbReference type="EMBL" id="MFC4726081.1"/>
    </source>
</evidence>
<sequence>MNEVEKSPAWPLGAMLLGVDGKEFGHVDIRPGLTILVGPNGSGKTRALRAIKTALEGTNRIEMYDRKVRFLSAGRSSPFEVYRSNAAGPDHIMNSDAAVGHSSHRNAWWKIESLTGDLLALDARADLKLKVEARLQQLFDRSIDLTWSQDGLSPRITSTRGAGSYPANSEASGILQLVALLAAIHNDEIGALIIDEPEISLHPQHQAFLLQEMERVAGDPADRRKKLVIFATHAPAMLALRSEQQLPNYAFFNDVSTPPAQVAADEPMLRRAKLKALLGRLGATHRMAVFAERILLVEGPSDETIVTQFAHRLDWPLLARNAQVLPVTGKGEFPEVAKLFRLMGKQVAVLADLDALADDNGLVNHFSGLAGANDVASKRGARSIAELDGDLRNDLSAFITKFRTAISNHIMEYPDWSGEVTADVREKRLALALILVAPTSLCEPARVEAKMLSSRYEVLLEMLGEMGCFFLRAGAIENYFSSRSVESPKPAAAANEAATFEGSDPAALEKQYRDVLQAIAHIAPSRGVIENRVLRPKLAAALSAAFQGMTETTTADELNALSRSTIGLSAGVFKLTNTSANGELRIKVEIDSPIFAREGFPVEISSNENLNVVLPNLLPDE</sequence>
<dbReference type="Pfam" id="PF13304">
    <property type="entry name" value="AAA_21"/>
    <property type="match status" value="1"/>
</dbReference>
<keyword evidence="2" id="KW-0378">Hydrolase</keyword>
<accession>A0ABV9NDQ2</accession>
<dbReference type="EMBL" id="JBHSGQ010000007">
    <property type="protein sequence ID" value="MFC4726081.1"/>
    <property type="molecule type" value="Genomic_DNA"/>
</dbReference>
<keyword evidence="2" id="KW-0255">Endonuclease</keyword>
<dbReference type="InterPro" id="IPR003593">
    <property type="entry name" value="AAA+_ATPase"/>
</dbReference>
<dbReference type="Proteomes" id="UP001596024">
    <property type="component" value="Unassembled WGS sequence"/>
</dbReference>
<dbReference type="SMART" id="SM00382">
    <property type="entry name" value="AAA"/>
    <property type="match status" value="1"/>
</dbReference>
<dbReference type="CDD" id="cd01026">
    <property type="entry name" value="TOPRIM_OLD"/>
    <property type="match status" value="1"/>
</dbReference>
<dbReference type="InterPro" id="IPR027417">
    <property type="entry name" value="P-loop_NTPase"/>
</dbReference>
<organism evidence="2 3">
    <name type="scientific">Glycocaulis abyssi</name>
    <dbReference type="NCBI Taxonomy" id="1433403"/>
    <lineage>
        <taxon>Bacteria</taxon>
        <taxon>Pseudomonadati</taxon>
        <taxon>Pseudomonadota</taxon>
        <taxon>Alphaproteobacteria</taxon>
        <taxon>Maricaulales</taxon>
        <taxon>Maricaulaceae</taxon>
        <taxon>Glycocaulis</taxon>
    </lineage>
</organism>
<dbReference type="InterPro" id="IPR038729">
    <property type="entry name" value="Rad50/SbcC_AAA"/>
</dbReference>
<dbReference type="PANTHER" id="PTHR43581">
    <property type="entry name" value="ATP/GTP PHOSPHATASE"/>
    <property type="match status" value="1"/>
</dbReference>
<dbReference type="InterPro" id="IPR003959">
    <property type="entry name" value="ATPase_AAA_core"/>
</dbReference>
<dbReference type="InterPro" id="IPR034139">
    <property type="entry name" value="TOPRIM_OLD"/>
</dbReference>
<reference evidence="3" key="1">
    <citation type="journal article" date="2019" name="Int. J. Syst. Evol. Microbiol.">
        <title>The Global Catalogue of Microorganisms (GCM) 10K type strain sequencing project: providing services to taxonomists for standard genome sequencing and annotation.</title>
        <authorList>
            <consortium name="The Broad Institute Genomics Platform"/>
            <consortium name="The Broad Institute Genome Sequencing Center for Infectious Disease"/>
            <person name="Wu L."/>
            <person name="Ma J."/>
        </authorList>
    </citation>
    <scope>NUCLEOTIDE SEQUENCE [LARGE SCALE GENOMIC DNA]</scope>
    <source>
        <strain evidence="3">CCUG 62981</strain>
    </source>
</reference>
<feature type="domain" description="AAA+ ATPase" evidence="1">
    <location>
        <begin position="30"/>
        <end position="252"/>
    </location>
</feature>
<dbReference type="Gene3D" id="3.40.50.300">
    <property type="entry name" value="P-loop containing nucleotide triphosphate hydrolases"/>
    <property type="match status" value="2"/>
</dbReference>
<dbReference type="Pfam" id="PF20469">
    <property type="entry name" value="OLD-like_TOPRIM"/>
    <property type="match status" value="1"/>
</dbReference>
<dbReference type="Pfam" id="PF13476">
    <property type="entry name" value="AAA_23"/>
    <property type="match status" value="1"/>
</dbReference>
<protein>
    <submittedName>
        <fullName evidence="2">ATP-dependent endonuclease</fullName>
    </submittedName>
</protein>
<name>A0ABV9NDQ2_9PROT</name>